<gene>
    <name evidence="3" type="ORF">GOB93_14670</name>
</gene>
<evidence type="ECO:0000313" key="3">
    <source>
        <dbReference type="EMBL" id="NHN85876.1"/>
    </source>
</evidence>
<dbReference type="InterPro" id="IPR001173">
    <property type="entry name" value="Glyco_trans_2-like"/>
</dbReference>
<proteinExistence type="predicted"/>
<dbReference type="Proteomes" id="UP000635278">
    <property type="component" value="Unassembled WGS sequence"/>
</dbReference>
<dbReference type="Pfam" id="PF00535">
    <property type="entry name" value="Glycos_transf_2"/>
    <property type="match status" value="1"/>
</dbReference>
<dbReference type="InterPro" id="IPR029044">
    <property type="entry name" value="Nucleotide-diphossugar_trans"/>
</dbReference>
<dbReference type="PANTHER" id="PTHR22916">
    <property type="entry name" value="GLYCOSYLTRANSFERASE"/>
    <property type="match status" value="1"/>
</dbReference>
<feature type="domain" description="Glycosyltransferase 2-like" evidence="2">
    <location>
        <begin position="10"/>
        <end position="120"/>
    </location>
</feature>
<reference evidence="3 4" key="1">
    <citation type="journal article" date="2020" name="Int. J. Syst. Evol. Microbiol.">
        <title>Novel acetic acid bacteria from cider fermentations: Acetobacter conturbans sp. nov. and Acetobacter fallax sp. nov.</title>
        <authorList>
            <person name="Sombolestani A.S."/>
            <person name="Cleenwerck I."/>
            <person name="Cnockaert M."/>
            <person name="Borremans W."/>
            <person name="Wieme A.D."/>
            <person name="De Vuyst L."/>
            <person name="Vandamme P."/>
        </authorList>
    </citation>
    <scope>NUCLEOTIDE SEQUENCE [LARGE SCALE GENOMIC DNA]</scope>
    <source>
        <strain evidence="3 4">LMG 30640</strain>
    </source>
</reference>
<keyword evidence="1" id="KW-0812">Transmembrane</keyword>
<keyword evidence="1" id="KW-0472">Membrane</keyword>
<dbReference type="CDD" id="cd00761">
    <property type="entry name" value="Glyco_tranf_GTA_type"/>
    <property type="match status" value="1"/>
</dbReference>
<dbReference type="RefSeq" id="WP_173584261.1">
    <property type="nucleotide sequence ID" value="NZ_WOTB01000021.1"/>
</dbReference>
<organism evidence="3 4">
    <name type="scientific">Acetobacter musti</name>
    <dbReference type="NCBI Taxonomy" id="864732"/>
    <lineage>
        <taxon>Bacteria</taxon>
        <taxon>Pseudomonadati</taxon>
        <taxon>Pseudomonadota</taxon>
        <taxon>Alphaproteobacteria</taxon>
        <taxon>Acetobacterales</taxon>
        <taxon>Acetobacteraceae</taxon>
        <taxon>Acetobacter</taxon>
    </lineage>
</organism>
<name>A0ABX0JQW8_9PROT</name>
<evidence type="ECO:0000313" key="4">
    <source>
        <dbReference type="Proteomes" id="UP000635278"/>
    </source>
</evidence>
<evidence type="ECO:0000259" key="2">
    <source>
        <dbReference type="Pfam" id="PF00535"/>
    </source>
</evidence>
<dbReference type="PANTHER" id="PTHR22916:SF65">
    <property type="entry name" value="SLR1065 PROTEIN"/>
    <property type="match status" value="1"/>
</dbReference>
<protein>
    <submittedName>
        <fullName evidence="3">Glycosyltransferase</fullName>
    </submittedName>
</protein>
<dbReference type="EMBL" id="WOTB01000021">
    <property type="protein sequence ID" value="NHN85876.1"/>
    <property type="molecule type" value="Genomic_DNA"/>
</dbReference>
<comment type="caution">
    <text evidence="3">The sequence shown here is derived from an EMBL/GenBank/DDBJ whole genome shotgun (WGS) entry which is preliminary data.</text>
</comment>
<dbReference type="SUPFAM" id="SSF53448">
    <property type="entry name" value="Nucleotide-diphospho-sugar transferases"/>
    <property type="match status" value="1"/>
</dbReference>
<sequence length="333" mass="37416">MNSENLIKFSIIIPNYNYGRYVGEAIESALNQDWENKEVIVVDDGSEDNSVDVIKSFGKKIKALFQKNSGQREANNRGFLESSGDVVIFLDSDDVLVPGALHKIAAVWKEGLSKVQGMMLRTDASGKSMNVIVPRLTYVPAPQAIRQWMDATFEYPTPPGSGNAWSRKFLEQIFPLDDNCDSSTDSSCIALAPYWGNVVTIQDTVVLYRTHGANDSNIASRDTNYSREIRRGLTRFFTVQRYCRKNNLTLPDRKILFRGSSLLQYRVASLRLTPSVHPLAGDNRIRALADAVMILFWPNFRSFRVRLAIAAWSAVTLVVPVSVARKLILKRYG</sequence>
<accession>A0ABX0JQW8</accession>
<keyword evidence="4" id="KW-1185">Reference proteome</keyword>
<keyword evidence="1" id="KW-1133">Transmembrane helix</keyword>
<evidence type="ECO:0000256" key="1">
    <source>
        <dbReference type="SAM" id="Phobius"/>
    </source>
</evidence>
<dbReference type="Gene3D" id="3.90.550.10">
    <property type="entry name" value="Spore Coat Polysaccharide Biosynthesis Protein SpsA, Chain A"/>
    <property type="match status" value="1"/>
</dbReference>
<feature type="transmembrane region" description="Helical" evidence="1">
    <location>
        <begin position="303"/>
        <end position="324"/>
    </location>
</feature>